<keyword evidence="1" id="KW-1133">Transmembrane helix</keyword>
<keyword evidence="1" id="KW-0472">Membrane</keyword>
<sequence>MADYQEYRRRVLRKRWRRRFMAAALLLLLLLVGAIGMLWKSLHREQRPSGMGQNTILQEVTQDNTWNTASYAVARQLTVQTLADSAATALDFRMAALPKSSTAVGKEWFNDVSFVGDSLTQGMQLYEEGMQNAMFCAYKGVGPNVIVNGTTCKRADGVAEVPLEALTAQQPRAIYVLLGTNVLGRDTDYSSFLTYYRLMLDMLSQTLPNAKIYVQSITPVRPEVCQKSGHEGLNRDRLCQINNELAAIALEKNCYFLNLWEVLADENGDLIESYAQPDGYHLKPAGYAAWTDYLCSHTEG</sequence>
<evidence type="ECO:0000313" key="4">
    <source>
        <dbReference type="Proteomes" id="UP000220752"/>
    </source>
</evidence>
<dbReference type="InterPro" id="IPR036514">
    <property type="entry name" value="SGNH_hydro_sf"/>
</dbReference>
<dbReference type="Pfam" id="PF13472">
    <property type="entry name" value="Lipase_GDSL_2"/>
    <property type="match status" value="1"/>
</dbReference>
<dbReference type="SUPFAM" id="SSF52266">
    <property type="entry name" value="SGNH hydrolase"/>
    <property type="match status" value="1"/>
</dbReference>
<keyword evidence="4" id="KW-1185">Reference proteome</keyword>
<evidence type="ECO:0000256" key="1">
    <source>
        <dbReference type="SAM" id="Phobius"/>
    </source>
</evidence>
<keyword evidence="1" id="KW-0812">Transmembrane</keyword>
<reference evidence="3 4" key="1">
    <citation type="journal article" date="2017" name="Front. Microbiol.">
        <title>New Insights into the Diversity of the Genus Faecalibacterium.</title>
        <authorList>
            <person name="Benevides L."/>
            <person name="Burman S."/>
            <person name="Martin R."/>
            <person name="Robert V."/>
            <person name="Thomas M."/>
            <person name="Miquel S."/>
            <person name="Chain F."/>
            <person name="Sokol H."/>
            <person name="Bermudez-Humaran L.G."/>
            <person name="Morrison M."/>
            <person name="Langella P."/>
            <person name="Azevedo V.A."/>
            <person name="Chatel J.M."/>
            <person name="Soares S."/>
        </authorList>
    </citation>
    <scope>NUCLEOTIDE SEQUENCE [LARGE SCALE GENOMIC DNA]</scope>
    <source>
        <strain evidence="4">CNCM I-4540</strain>
    </source>
</reference>
<dbReference type="Gene3D" id="3.40.50.1110">
    <property type="entry name" value="SGNH hydrolase"/>
    <property type="match status" value="1"/>
</dbReference>
<organism evidence="3 4">
    <name type="scientific">Faecalibacterium langellae</name>
    <dbReference type="NCBI Taxonomy" id="3435293"/>
    <lineage>
        <taxon>Bacteria</taxon>
        <taxon>Bacillati</taxon>
        <taxon>Bacillota</taxon>
        <taxon>Clostridia</taxon>
        <taxon>Eubacteriales</taxon>
        <taxon>Oscillospiraceae</taxon>
        <taxon>Faecalibacterium</taxon>
    </lineage>
</organism>
<accession>A0A2A6ZE99</accession>
<name>A0A2A6ZE99_9FIRM</name>
<dbReference type="AlphaFoldDB" id="A0A2A6ZE99"/>
<protein>
    <submittedName>
        <fullName evidence="3">Lipase</fullName>
    </submittedName>
</protein>
<feature type="domain" description="SGNH hydrolase-type esterase" evidence="2">
    <location>
        <begin position="114"/>
        <end position="289"/>
    </location>
</feature>
<evidence type="ECO:0000259" key="2">
    <source>
        <dbReference type="Pfam" id="PF13472"/>
    </source>
</evidence>
<feature type="transmembrane region" description="Helical" evidence="1">
    <location>
        <begin position="20"/>
        <end position="39"/>
    </location>
</feature>
<comment type="caution">
    <text evidence="3">The sequence shown here is derived from an EMBL/GenBank/DDBJ whole genome shotgun (WGS) entry which is preliminary data.</text>
</comment>
<proteinExistence type="predicted"/>
<gene>
    <name evidence="3" type="ORF">CGS46_02015</name>
</gene>
<evidence type="ECO:0000313" key="3">
    <source>
        <dbReference type="EMBL" id="PDX59707.1"/>
    </source>
</evidence>
<dbReference type="InterPro" id="IPR013830">
    <property type="entry name" value="SGNH_hydro"/>
</dbReference>
<dbReference type="Proteomes" id="UP000220752">
    <property type="component" value="Unassembled WGS sequence"/>
</dbReference>
<dbReference type="EMBL" id="NMTQ01000011">
    <property type="protein sequence ID" value="PDX59707.1"/>
    <property type="molecule type" value="Genomic_DNA"/>
</dbReference>